<reference evidence="9" key="1">
    <citation type="journal article" date="2015" name="Proc. Natl. Acad. Sci. U.S.A.">
        <title>Genome sequence of the Asian Tiger mosquito, Aedes albopictus, reveals insights into its biology, genetics, and evolution.</title>
        <authorList>
            <person name="Chen X.G."/>
            <person name="Jiang X."/>
            <person name="Gu J."/>
            <person name="Xu M."/>
            <person name="Wu Y."/>
            <person name="Deng Y."/>
            <person name="Zhang C."/>
            <person name="Bonizzoni M."/>
            <person name="Dermauw W."/>
            <person name="Vontas J."/>
            <person name="Armbruster P."/>
            <person name="Huang X."/>
            <person name="Yang Y."/>
            <person name="Zhang H."/>
            <person name="He W."/>
            <person name="Peng H."/>
            <person name="Liu Y."/>
            <person name="Wu K."/>
            <person name="Chen J."/>
            <person name="Lirakis M."/>
            <person name="Topalis P."/>
            <person name="Van Leeuwen T."/>
            <person name="Hall A.B."/>
            <person name="Jiang X."/>
            <person name="Thorpe C."/>
            <person name="Mueller R.L."/>
            <person name="Sun C."/>
            <person name="Waterhouse R.M."/>
            <person name="Yan G."/>
            <person name="Tu Z.J."/>
            <person name="Fang X."/>
            <person name="James A.A."/>
        </authorList>
    </citation>
    <scope>NUCLEOTIDE SEQUENCE [LARGE SCALE GENOMIC DNA]</scope>
    <source>
        <strain evidence="9">Foshan</strain>
    </source>
</reference>
<dbReference type="InterPro" id="IPR029063">
    <property type="entry name" value="SAM-dependent_MTases_sf"/>
</dbReference>
<dbReference type="PANTHER" id="PTHR12945:SF0">
    <property type="entry name" value="TRNA (ADENINE(58)-N(1))-METHYLTRANSFERASE NON-CATALYTIC SUBUNIT TRM6"/>
    <property type="match status" value="1"/>
</dbReference>
<sequence length="441" mass="50339">MSDKIKVGDYVVVKRQKYTKLQKFTNVDTVVHLGKDQIELRHAENQPYHTTFQLIPKEGRNKRLFTLDPVQTVSEIRNLKKLLIKESGMDNRNIVDDRSTQGLSAEEILKLREECESSSEVIGKLVENSKSFAAKTEYSQEKYLKRKEKKYFEYVEIRRPSIRLIADVYWRLDADKVMGVRFDTLSQIISYSGVCGIGRFLLYESGTNGLLPAAFINSIGANTEAKLVHMHPGNVAQKQAIQAMNFKPEQLERCISVNLYSVLRHFYQEGKKKDVEPCAKTDAEPTVEEEVLNNDNAVQQENGSQKRKTDSEDGGPEAKQPKLDEEKATAKKQPWELENAAAVELMKEKFDALVIIAKEHPYNIIKALLPFVKPSRPVVVFNTTKEILLECYMDLKSSANVTYLRITSNWMRNLQILPNRTHPDVVMSGNSGYLLTGYTIR</sequence>
<comment type="function">
    <text evidence="6">Substrate-binding subunit of tRNA (adenine-N1-)-methyltransferase, which catalyzes the formation of N1-methyladenine at position 58 (m1A58) in initiator methionyl-tRNA.</text>
</comment>
<proteinExistence type="inferred from homology"/>
<comment type="similarity">
    <text evidence="2 6">Belongs to the TRM6/GCD10 family.</text>
</comment>
<feature type="compositionally biased region" description="Polar residues" evidence="7">
    <location>
        <begin position="293"/>
        <end position="303"/>
    </location>
</feature>
<evidence type="ECO:0000256" key="2">
    <source>
        <dbReference type="ARBA" id="ARBA00008320"/>
    </source>
</evidence>
<evidence type="ECO:0000256" key="7">
    <source>
        <dbReference type="SAM" id="MobiDB-lite"/>
    </source>
</evidence>
<reference evidence="8" key="2">
    <citation type="submission" date="2025-05" db="UniProtKB">
        <authorList>
            <consortium name="EnsemblMetazoa"/>
        </authorList>
    </citation>
    <scope>IDENTIFICATION</scope>
    <source>
        <strain evidence="8">Foshan</strain>
    </source>
</reference>
<name>A0ABM1Y6Z2_AEDAL</name>
<feature type="region of interest" description="Disordered" evidence="7">
    <location>
        <begin position="274"/>
        <end position="333"/>
    </location>
</feature>
<dbReference type="Pfam" id="PF04189">
    <property type="entry name" value="Gcd10p"/>
    <property type="match status" value="1"/>
</dbReference>
<comment type="subunit">
    <text evidence="6">Heterotetramer.</text>
</comment>
<comment type="subcellular location">
    <subcellularLocation>
        <location evidence="1 6">Nucleus</location>
    </subcellularLocation>
</comment>
<dbReference type="Gene3D" id="3.40.50.150">
    <property type="entry name" value="Vaccinia Virus protein VP39"/>
    <property type="match status" value="1"/>
</dbReference>
<evidence type="ECO:0000256" key="1">
    <source>
        <dbReference type="ARBA" id="ARBA00004123"/>
    </source>
</evidence>
<keyword evidence="5 6" id="KW-0539">Nucleus</keyword>
<evidence type="ECO:0000256" key="6">
    <source>
        <dbReference type="PIRNR" id="PIRNR038170"/>
    </source>
</evidence>
<dbReference type="Proteomes" id="UP000069940">
    <property type="component" value="Unassembled WGS sequence"/>
</dbReference>
<evidence type="ECO:0000256" key="4">
    <source>
        <dbReference type="ARBA" id="ARBA00022694"/>
    </source>
</evidence>
<dbReference type="PIRSF" id="PIRSF038170">
    <property type="entry name" value="tRNA_m1A_mtfrase"/>
    <property type="match status" value="1"/>
</dbReference>
<organism evidence="8 9">
    <name type="scientific">Aedes albopictus</name>
    <name type="common">Asian tiger mosquito</name>
    <name type="synonym">Stegomyia albopicta</name>
    <dbReference type="NCBI Taxonomy" id="7160"/>
    <lineage>
        <taxon>Eukaryota</taxon>
        <taxon>Metazoa</taxon>
        <taxon>Ecdysozoa</taxon>
        <taxon>Arthropoda</taxon>
        <taxon>Hexapoda</taxon>
        <taxon>Insecta</taxon>
        <taxon>Pterygota</taxon>
        <taxon>Neoptera</taxon>
        <taxon>Endopterygota</taxon>
        <taxon>Diptera</taxon>
        <taxon>Nematocera</taxon>
        <taxon>Culicoidea</taxon>
        <taxon>Culicidae</taxon>
        <taxon>Culicinae</taxon>
        <taxon>Aedini</taxon>
        <taxon>Aedes</taxon>
        <taxon>Stegomyia</taxon>
    </lineage>
</organism>
<protein>
    <recommendedName>
        <fullName evidence="3 6">tRNA (adenine(58)-N(1))-methyltransferase non-catalytic subunit TRM6</fullName>
    </recommendedName>
</protein>
<dbReference type="InterPro" id="IPR017423">
    <property type="entry name" value="TRM6"/>
</dbReference>
<dbReference type="EnsemblMetazoa" id="AALFPA23_006361.R8248">
    <property type="protein sequence ID" value="AALFPA23_006361.P8248"/>
    <property type="gene ID" value="AALFPA23_006361"/>
</dbReference>
<evidence type="ECO:0000256" key="5">
    <source>
        <dbReference type="ARBA" id="ARBA00023242"/>
    </source>
</evidence>
<keyword evidence="4 6" id="KW-0819">tRNA processing</keyword>
<feature type="compositionally biased region" description="Basic and acidic residues" evidence="7">
    <location>
        <begin position="319"/>
        <end position="333"/>
    </location>
</feature>
<evidence type="ECO:0000256" key="3">
    <source>
        <dbReference type="ARBA" id="ARBA00021704"/>
    </source>
</evidence>
<feature type="compositionally biased region" description="Basic and acidic residues" evidence="7">
    <location>
        <begin position="274"/>
        <end position="283"/>
    </location>
</feature>
<keyword evidence="9" id="KW-1185">Reference proteome</keyword>
<evidence type="ECO:0000313" key="9">
    <source>
        <dbReference type="Proteomes" id="UP000069940"/>
    </source>
</evidence>
<dbReference type="RefSeq" id="XP_019533229.2">
    <property type="nucleotide sequence ID" value="XM_019677684.3"/>
</dbReference>
<dbReference type="GeneID" id="109404751"/>
<dbReference type="PANTHER" id="PTHR12945">
    <property type="entry name" value="TRANSLATION INITIATION FACTOR EIF3-RELATED"/>
    <property type="match status" value="1"/>
</dbReference>
<evidence type="ECO:0000313" key="8">
    <source>
        <dbReference type="EnsemblMetazoa" id="AALFPA23_006361.P8248"/>
    </source>
</evidence>
<accession>A0ABM1Y6Z2</accession>